<reference evidence="2" key="1">
    <citation type="journal article" date="2016" name="Nature">
        <title>Genome evolution in the allotetraploid frog Xenopus laevis.</title>
        <authorList>
            <person name="Session A.M."/>
            <person name="Uno Y."/>
            <person name="Kwon T."/>
            <person name="Chapman J.A."/>
            <person name="Toyoda A."/>
            <person name="Takahashi S."/>
            <person name="Fukui A."/>
            <person name="Hikosaka A."/>
            <person name="Suzuki A."/>
            <person name="Kondo M."/>
            <person name="van Heeringen S.J."/>
            <person name="Quigley I."/>
            <person name="Heinz S."/>
            <person name="Ogino H."/>
            <person name="Ochi H."/>
            <person name="Hellsten U."/>
            <person name="Lyons J.B."/>
            <person name="Simakov O."/>
            <person name="Putnam N."/>
            <person name="Stites J."/>
            <person name="Kuroki Y."/>
            <person name="Tanaka T."/>
            <person name="Michiue T."/>
            <person name="Watanabe M."/>
            <person name="Bogdanovic O."/>
            <person name="Lister R."/>
            <person name="Georgiou G."/>
            <person name="Paranjpe S.S."/>
            <person name="van Kruijsbergen I."/>
            <person name="Shu S."/>
            <person name="Carlson J."/>
            <person name="Kinoshita T."/>
            <person name="Ohta Y."/>
            <person name="Mawaribuchi S."/>
            <person name="Jenkins J."/>
            <person name="Grimwood J."/>
            <person name="Schmutz J."/>
            <person name="Mitros T."/>
            <person name="Mozaffari S.V."/>
            <person name="Suzuki Y."/>
            <person name="Haramoto Y."/>
            <person name="Yamamoto T.S."/>
            <person name="Takagi C."/>
            <person name="Heald R."/>
            <person name="Miller K."/>
            <person name="Haudenschild C."/>
            <person name="Kitzman J."/>
            <person name="Nakayama T."/>
            <person name="Izutsu Y."/>
            <person name="Robert J."/>
            <person name="Fortriede J."/>
            <person name="Burns K."/>
            <person name="Lotay V."/>
            <person name="Karimi K."/>
            <person name="Yasuoka Y."/>
            <person name="Dichmann D.S."/>
            <person name="Flajnik M.F."/>
            <person name="Houston D.W."/>
            <person name="Shendure J."/>
            <person name="DuPasquier L."/>
            <person name="Vize P.D."/>
            <person name="Zorn A.M."/>
            <person name="Ito M."/>
            <person name="Marcotte E.M."/>
            <person name="Wallingford J.B."/>
            <person name="Ito Y."/>
            <person name="Asashima M."/>
            <person name="Ueno N."/>
            <person name="Matsuda Y."/>
            <person name="Veenstra G.J."/>
            <person name="Fujiyama A."/>
            <person name="Harland R.M."/>
            <person name="Taira M."/>
            <person name="Rokhsar D.S."/>
        </authorList>
    </citation>
    <scope>NUCLEOTIDE SEQUENCE [LARGE SCALE GENOMIC DNA]</scope>
    <source>
        <strain evidence="2">J</strain>
    </source>
</reference>
<dbReference type="Proteomes" id="UP000694892">
    <property type="component" value="Chromosome 5S"/>
</dbReference>
<evidence type="ECO:0000313" key="2">
    <source>
        <dbReference type="Proteomes" id="UP000694892"/>
    </source>
</evidence>
<sequence length="78" mass="9149">MVPWRGSGLIDFVKIKGWLILLKSPFFNTCNLQQNLKFNTNSLQSHLILYLRKTREERQGCGLMLYNLQDICERSSTK</sequence>
<protein>
    <submittedName>
        <fullName evidence="1">Uncharacterized protein</fullName>
    </submittedName>
</protein>
<organism evidence="1 2">
    <name type="scientific">Xenopus laevis</name>
    <name type="common">African clawed frog</name>
    <dbReference type="NCBI Taxonomy" id="8355"/>
    <lineage>
        <taxon>Eukaryota</taxon>
        <taxon>Metazoa</taxon>
        <taxon>Chordata</taxon>
        <taxon>Craniata</taxon>
        <taxon>Vertebrata</taxon>
        <taxon>Euteleostomi</taxon>
        <taxon>Amphibia</taxon>
        <taxon>Batrachia</taxon>
        <taxon>Anura</taxon>
        <taxon>Pipoidea</taxon>
        <taxon>Pipidae</taxon>
        <taxon>Xenopodinae</taxon>
        <taxon>Xenopus</taxon>
        <taxon>Xenopus</taxon>
    </lineage>
</organism>
<accession>A0A974HGV5</accession>
<proteinExistence type="predicted"/>
<dbReference type="AlphaFoldDB" id="A0A974HGV5"/>
<evidence type="ECO:0000313" key="1">
    <source>
        <dbReference type="EMBL" id="OCT77373.1"/>
    </source>
</evidence>
<name>A0A974HGV5_XENLA</name>
<dbReference type="EMBL" id="CM004475">
    <property type="protein sequence ID" value="OCT77373.1"/>
    <property type="molecule type" value="Genomic_DNA"/>
</dbReference>
<gene>
    <name evidence="1" type="ORF">XELAEV_18028471mg</name>
</gene>